<evidence type="ECO:0000256" key="1">
    <source>
        <dbReference type="ARBA" id="ARBA00022679"/>
    </source>
</evidence>
<dbReference type="SUPFAM" id="SSF52540">
    <property type="entry name" value="P-loop containing nucleoside triphosphate hydrolases"/>
    <property type="match status" value="1"/>
</dbReference>
<sequence>MPTDDHPLAAALRRKARAARRRVARYGGRDAAPAAGPADRSHSPAQEDLDPGDEATPPRPSRFSARDGAAGLLVPEPVFVFSSVRSGSTLLRLVLDSHSQICAPHEMHLAALEVRATRGNAAKALRMMELDEQTLGNLLWDRVLHLRLAESGKSRIVDKTPHTTLQWQRVAAFWPRLRPLFLLRHPLRIAESLIASRPDVPDADHYARVTAYAVALHEAQARLDGYTTRYEDFTTEPARVTREICDWLGVAWEPEMLAYGEKKHDGRHKRGLGDWSDNIRSGTIKPAPPNPAANDVPAELRDAAHLLGYL</sequence>
<dbReference type="InterPro" id="IPR026634">
    <property type="entry name" value="TPST-like"/>
</dbReference>
<reference evidence="3 4" key="1">
    <citation type="submission" date="2016-11" db="EMBL/GenBank/DDBJ databases">
        <authorList>
            <person name="Jaros S."/>
            <person name="Januszkiewicz K."/>
            <person name="Wedrychowicz H."/>
        </authorList>
    </citation>
    <scope>NUCLEOTIDE SEQUENCE [LARGE SCALE GENOMIC DNA]</scope>
    <source>
        <strain evidence="3 4">DSM 45627</strain>
    </source>
</reference>
<dbReference type="InterPro" id="IPR027417">
    <property type="entry name" value="P-loop_NTPase"/>
</dbReference>
<keyword evidence="1 3" id="KW-0808">Transferase</keyword>
<gene>
    <name evidence="3" type="ORF">SAMN05443575_1741</name>
</gene>
<dbReference type="GO" id="GO:0008476">
    <property type="term" value="F:protein-tyrosine sulfotransferase activity"/>
    <property type="evidence" value="ECO:0007669"/>
    <property type="project" value="InterPro"/>
</dbReference>
<dbReference type="Pfam" id="PF13469">
    <property type="entry name" value="Sulfotransfer_3"/>
    <property type="match status" value="1"/>
</dbReference>
<dbReference type="PANTHER" id="PTHR12788:SF10">
    <property type="entry name" value="PROTEIN-TYROSINE SULFOTRANSFERASE"/>
    <property type="match status" value="1"/>
</dbReference>
<name>A0A1M5I3P6_9ACTN</name>
<organism evidence="3 4">
    <name type="scientific">Jatrophihabitans endophyticus</name>
    <dbReference type="NCBI Taxonomy" id="1206085"/>
    <lineage>
        <taxon>Bacteria</taxon>
        <taxon>Bacillati</taxon>
        <taxon>Actinomycetota</taxon>
        <taxon>Actinomycetes</taxon>
        <taxon>Jatrophihabitantales</taxon>
        <taxon>Jatrophihabitantaceae</taxon>
        <taxon>Jatrophihabitans</taxon>
    </lineage>
</organism>
<dbReference type="EMBL" id="FQVU01000002">
    <property type="protein sequence ID" value="SHG22852.1"/>
    <property type="molecule type" value="Genomic_DNA"/>
</dbReference>
<dbReference type="RefSeq" id="WP_159440850.1">
    <property type="nucleotide sequence ID" value="NZ_FQVU01000002.1"/>
</dbReference>
<feature type="region of interest" description="Disordered" evidence="2">
    <location>
        <begin position="1"/>
        <end position="66"/>
    </location>
</feature>
<dbReference type="PANTHER" id="PTHR12788">
    <property type="entry name" value="PROTEIN-TYROSINE SULFOTRANSFERASE 2"/>
    <property type="match status" value="1"/>
</dbReference>
<dbReference type="STRING" id="1206085.SAMN05443575_1741"/>
<keyword evidence="4" id="KW-1185">Reference proteome</keyword>
<dbReference type="OrthoDB" id="9777890at2"/>
<accession>A0A1M5I3P6</accession>
<evidence type="ECO:0000256" key="2">
    <source>
        <dbReference type="SAM" id="MobiDB-lite"/>
    </source>
</evidence>
<dbReference type="Proteomes" id="UP000186132">
    <property type="component" value="Unassembled WGS sequence"/>
</dbReference>
<dbReference type="Gene3D" id="3.40.50.300">
    <property type="entry name" value="P-loop containing nucleotide triphosphate hydrolases"/>
    <property type="match status" value="1"/>
</dbReference>
<evidence type="ECO:0000313" key="3">
    <source>
        <dbReference type="EMBL" id="SHG22852.1"/>
    </source>
</evidence>
<feature type="compositionally biased region" description="Low complexity" evidence="2">
    <location>
        <begin position="25"/>
        <end position="38"/>
    </location>
</feature>
<proteinExistence type="predicted"/>
<evidence type="ECO:0000313" key="4">
    <source>
        <dbReference type="Proteomes" id="UP000186132"/>
    </source>
</evidence>
<feature type="compositionally biased region" description="Basic residues" evidence="2">
    <location>
        <begin position="12"/>
        <end position="24"/>
    </location>
</feature>
<protein>
    <submittedName>
        <fullName evidence="3">Sulfotransferase family protein</fullName>
    </submittedName>
</protein>
<dbReference type="AlphaFoldDB" id="A0A1M5I3P6"/>